<feature type="compositionally biased region" description="Basic residues" evidence="1">
    <location>
        <begin position="26"/>
        <end position="43"/>
    </location>
</feature>
<gene>
    <name evidence="2" type="ORF">AVDCRST_MAG18-8</name>
</gene>
<feature type="region of interest" description="Disordered" evidence="1">
    <location>
        <begin position="142"/>
        <end position="187"/>
    </location>
</feature>
<protein>
    <submittedName>
        <fullName evidence="2">Mobile element protein</fullName>
    </submittedName>
</protein>
<feature type="compositionally biased region" description="Basic and acidic residues" evidence="1">
    <location>
        <begin position="1"/>
        <end position="10"/>
    </location>
</feature>
<sequence>PAQSRGRDLGLRLPASPRPPLPPRVRLLHHRARHTPRGPRRRHPPPDRRLGRPAAARGHALRPATTIPHPRQRQQVRASVRARGRGERDHRAAHRLPRSQTECHLRAFPRQRPARVPRPRLGPRRSAPAACPAGVRGVLQRRAAAPGPATRHPRQHRGSGAPATVRRTGTGRPGAWRTASYVPARGV</sequence>
<feature type="region of interest" description="Disordered" evidence="1">
    <location>
        <begin position="1"/>
        <end position="99"/>
    </location>
</feature>
<reference evidence="2" key="1">
    <citation type="submission" date="2020-02" db="EMBL/GenBank/DDBJ databases">
        <authorList>
            <person name="Meier V. D."/>
        </authorList>
    </citation>
    <scope>NUCLEOTIDE SEQUENCE</scope>
    <source>
        <strain evidence="2">AVDCRST_MAG18</strain>
    </source>
</reference>
<feature type="non-terminal residue" evidence="2">
    <location>
        <position position="187"/>
    </location>
</feature>
<evidence type="ECO:0000313" key="2">
    <source>
        <dbReference type="EMBL" id="CAA9547386.1"/>
    </source>
</evidence>
<organism evidence="2">
    <name type="scientific">uncultured Thermomicrobiales bacterium</name>
    <dbReference type="NCBI Taxonomy" id="1645740"/>
    <lineage>
        <taxon>Bacteria</taxon>
        <taxon>Pseudomonadati</taxon>
        <taxon>Thermomicrobiota</taxon>
        <taxon>Thermomicrobia</taxon>
        <taxon>Thermomicrobiales</taxon>
        <taxon>environmental samples</taxon>
    </lineage>
</organism>
<dbReference type="EMBL" id="CADCWN010000003">
    <property type="protein sequence ID" value="CAA9547386.1"/>
    <property type="molecule type" value="Genomic_DNA"/>
</dbReference>
<feature type="non-terminal residue" evidence="2">
    <location>
        <position position="1"/>
    </location>
</feature>
<dbReference type="AlphaFoldDB" id="A0A6J4UD13"/>
<evidence type="ECO:0000256" key="1">
    <source>
        <dbReference type="SAM" id="MobiDB-lite"/>
    </source>
</evidence>
<accession>A0A6J4UD13</accession>
<name>A0A6J4UD13_9BACT</name>
<proteinExistence type="predicted"/>